<dbReference type="Proteomes" id="UP000250235">
    <property type="component" value="Unassembled WGS sequence"/>
</dbReference>
<dbReference type="EMBL" id="KV014454">
    <property type="protein sequence ID" value="KZV22105.1"/>
    <property type="molecule type" value="Genomic_DNA"/>
</dbReference>
<reference evidence="1 2" key="1">
    <citation type="journal article" date="2015" name="Proc. Natl. Acad. Sci. U.S.A.">
        <title>The resurrection genome of Boea hygrometrica: A blueprint for survival of dehydration.</title>
        <authorList>
            <person name="Xiao L."/>
            <person name="Yang G."/>
            <person name="Zhang L."/>
            <person name="Yang X."/>
            <person name="Zhao S."/>
            <person name="Ji Z."/>
            <person name="Zhou Q."/>
            <person name="Hu M."/>
            <person name="Wang Y."/>
            <person name="Chen M."/>
            <person name="Xu Y."/>
            <person name="Jin H."/>
            <person name="Xiao X."/>
            <person name="Hu G."/>
            <person name="Bao F."/>
            <person name="Hu Y."/>
            <person name="Wan P."/>
            <person name="Li L."/>
            <person name="Deng X."/>
            <person name="Kuang T."/>
            <person name="Xiang C."/>
            <person name="Zhu J.K."/>
            <person name="Oliver M.J."/>
            <person name="He Y."/>
        </authorList>
    </citation>
    <scope>NUCLEOTIDE SEQUENCE [LARGE SCALE GENOMIC DNA]</scope>
    <source>
        <strain evidence="2">cv. XS01</strain>
    </source>
</reference>
<gene>
    <name evidence="1" type="ORF">F511_11633</name>
</gene>
<keyword evidence="2" id="KW-1185">Reference proteome</keyword>
<name>A0A2Z7AJX3_9LAMI</name>
<evidence type="ECO:0000313" key="1">
    <source>
        <dbReference type="EMBL" id="KZV22105.1"/>
    </source>
</evidence>
<accession>A0A2Z7AJX3</accession>
<organism evidence="1 2">
    <name type="scientific">Dorcoceras hygrometricum</name>
    <dbReference type="NCBI Taxonomy" id="472368"/>
    <lineage>
        <taxon>Eukaryota</taxon>
        <taxon>Viridiplantae</taxon>
        <taxon>Streptophyta</taxon>
        <taxon>Embryophyta</taxon>
        <taxon>Tracheophyta</taxon>
        <taxon>Spermatophyta</taxon>
        <taxon>Magnoliopsida</taxon>
        <taxon>eudicotyledons</taxon>
        <taxon>Gunneridae</taxon>
        <taxon>Pentapetalae</taxon>
        <taxon>asterids</taxon>
        <taxon>lamiids</taxon>
        <taxon>Lamiales</taxon>
        <taxon>Gesneriaceae</taxon>
        <taxon>Didymocarpoideae</taxon>
        <taxon>Trichosporeae</taxon>
        <taxon>Loxocarpinae</taxon>
        <taxon>Dorcoceras</taxon>
    </lineage>
</organism>
<sequence length="109" mass="12208">MNEYIKMNRARKFLSMAVGSGGDGIWWQWLTTRGGGGGRRKVIVSIVLVEDSKPELFPTTFRQRKARREIGTRCLESPKNLQFSSLRGGSGTLMVREKGMEVEAKVSSD</sequence>
<proteinExistence type="predicted"/>
<dbReference type="AlphaFoldDB" id="A0A2Z7AJX3"/>
<evidence type="ECO:0000313" key="2">
    <source>
        <dbReference type="Proteomes" id="UP000250235"/>
    </source>
</evidence>
<protein>
    <submittedName>
        <fullName evidence="1">Uncharacterized protein</fullName>
    </submittedName>
</protein>